<sequence>MVALTFDDGPDPASTPAVLDVLDQFGVVATFFMIGRNVVERPDLAVEVLRRGHQVASHTQDHLWLDEQPAAVVRSQVLAGAASLARVGAPSTRLFRPPHGWTSPTVARVTHAHGLRCIFWSECLEHYLRLGDPSSAAAAVAARTGPGSIILCHDGGHLDGPHPQSLDRAATVAALPHMLDAVLSKDLRFATVSELTGV</sequence>
<keyword evidence="3" id="KW-1185">Reference proteome</keyword>
<dbReference type="InterPro" id="IPR011330">
    <property type="entry name" value="Glyco_hydro/deAcase_b/a-brl"/>
</dbReference>
<accession>A0A852WCP0</accession>
<dbReference type="SUPFAM" id="SSF88713">
    <property type="entry name" value="Glycoside hydrolase/deacetylase"/>
    <property type="match status" value="1"/>
</dbReference>
<gene>
    <name evidence="2" type="ORF">BJ986_001534</name>
</gene>
<dbReference type="Gene3D" id="3.20.20.370">
    <property type="entry name" value="Glycoside hydrolase/deacetylase"/>
    <property type="match status" value="1"/>
</dbReference>
<evidence type="ECO:0000313" key="3">
    <source>
        <dbReference type="Proteomes" id="UP000573599"/>
    </source>
</evidence>
<dbReference type="PANTHER" id="PTHR10587">
    <property type="entry name" value="GLYCOSYL TRANSFERASE-RELATED"/>
    <property type="match status" value="1"/>
</dbReference>
<evidence type="ECO:0000259" key="1">
    <source>
        <dbReference type="PROSITE" id="PS51677"/>
    </source>
</evidence>
<name>A0A852WCP0_9MICO</name>
<dbReference type="GO" id="GO:0016810">
    <property type="term" value="F:hydrolase activity, acting on carbon-nitrogen (but not peptide) bonds"/>
    <property type="evidence" value="ECO:0007669"/>
    <property type="project" value="InterPro"/>
</dbReference>
<dbReference type="EMBL" id="JACCAB010000001">
    <property type="protein sequence ID" value="NYG07047.1"/>
    <property type="molecule type" value="Genomic_DNA"/>
</dbReference>
<dbReference type="AlphaFoldDB" id="A0A852WCP0"/>
<reference evidence="2 3" key="1">
    <citation type="submission" date="2020-07" db="EMBL/GenBank/DDBJ databases">
        <title>Sequencing the genomes of 1000 actinobacteria strains.</title>
        <authorList>
            <person name="Klenk H.-P."/>
        </authorList>
    </citation>
    <scope>NUCLEOTIDE SEQUENCE [LARGE SCALE GENOMIC DNA]</scope>
    <source>
        <strain evidence="2 3">DSM 23987</strain>
    </source>
</reference>
<dbReference type="CDD" id="cd10917">
    <property type="entry name" value="CE4_NodB_like_6s_7s"/>
    <property type="match status" value="1"/>
</dbReference>
<dbReference type="Pfam" id="PF01522">
    <property type="entry name" value="Polysacc_deac_1"/>
    <property type="match status" value="1"/>
</dbReference>
<comment type="caution">
    <text evidence="2">The sequence shown here is derived from an EMBL/GenBank/DDBJ whole genome shotgun (WGS) entry which is preliminary data.</text>
</comment>
<organism evidence="2 3">
    <name type="scientific">Pedococcus badiiscoriae</name>
    <dbReference type="NCBI Taxonomy" id="642776"/>
    <lineage>
        <taxon>Bacteria</taxon>
        <taxon>Bacillati</taxon>
        <taxon>Actinomycetota</taxon>
        <taxon>Actinomycetes</taxon>
        <taxon>Micrococcales</taxon>
        <taxon>Intrasporangiaceae</taxon>
        <taxon>Pedococcus</taxon>
    </lineage>
</organism>
<dbReference type="Proteomes" id="UP000573599">
    <property type="component" value="Unassembled WGS sequence"/>
</dbReference>
<keyword evidence="2" id="KW-0378">Hydrolase</keyword>
<dbReference type="InterPro" id="IPR050248">
    <property type="entry name" value="Polysacc_deacetylase_ArnD"/>
</dbReference>
<protein>
    <submittedName>
        <fullName evidence="2">Chitooligosaccharide deacetylase</fullName>
        <ecNumber evidence="2">3.5.1.-</ecNumber>
    </submittedName>
</protein>
<dbReference type="PROSITE" id="PS51677">
    <property type="entry name" value="NODB"/>
    <property type="match status" value="1"/>
</dbReference>
<dbReference type="GO" id="GO:0005975">
    <property type="term" value="P:carbohydrate metabolic process"/>
    <property type="evidence" value="ECO:0007669"/>
    <property type="project" value="InterPro"/>
</dbReference>
<evidence type="ECO:0000313" key="2">
    <source>
        <dbReference type="EMBL" id="NYG07047.1"/>
    </source>
</evidence>
<dbReference type="InterPro" id="IPR002509">
    <property type="entry name" value="NODB_dom"/>
</dbReference>
<dbReference type="EC" id="3.5.1.-" evidence="2"/>
<feature type="domain" description="NodB homology" evidence="1">
    <location>
        <begin position="1"/>
        <end position="190"/>
    </location>
</feature>
<dbReference type="PANTHER" id="PTHR10587:SF137">
    <property type="entry name" value="4-DEOXY-4-FORMAMIDO-L-ARABINOSE-PHOSPHOUNDECAPRENOL DEFORMYLASE ARND-RELATED"/>
    <property type="match status" value="1"/>
</dbReference>
<proteinExistence type="predicted"/>